<dbReference type="EMBL" id="JBHTMY010000003">
    <property type="protein sequence ID" value="MFD1316469.1"/>
    <property type="molecule type" value="Genomic_DNA"/>
</dbReference>
<dbReference type="Pfam" id="PF01243">
    <property type="entry name" value="PNPOx_N"/>
    <property type="match status" value="1"/>
</dbReference>
<dbReference type="RefSeq" id="WP_377179477.1">
    <property type="nucleotide sequence ID" value="NZ_JBHTMY010000003.1"/>
</dbReference>
<keyword evidence="3" id="KW-1185">Reference proteome</keyword>
<gene>
    <name evidence="2" type="ORF">ACFQ39_12660</name>
</gene>
<keyword evidence="2" id="KW-0560">Oxidoreductase</keyword>
<dbReference type="PANTHER" id="PTHR40660:SF1">
    <property type="entry name" value="5'-PHOSPHATE OXIDASE PUTATIVE DOMAIN-CONTAINING PROTEIN-RELATED"/>
    <property type="match status" value="1"/>
</dbReference>
<dbReference type="SUPFAM" id="SSF50475">
    <property type="entry name" value="FMN-binding split barrel"/>
    <property type="match status" value="1"/>
</dbReference>
<proteinExistence type="predicted"/>
<comment type="caution">
    <text evidence="2">The sequence shown here is derived from an EMBL/GenBank/DDBJ whole genome shotgun (WGS) entry which is preliminary data.</text>
</comment>
<dbReference type="InterPro" id="IPR011576">
    <property type="entry name" value="Pyridox_Oxase_N"/>
</dbReference>
<name>A0ABW3Y3Q2_9FLAO</name>
<dbReference type="PANTHER" id="PTHR40660">
    <property type="entry name" value="5'-PHOSPHATE OXIDASE PUTATIVE DOMAIN-CONTAINING PROTEIN-RELATED"/>
    <property type="match status" value="1"/>
</dbReference>
<dbReference type="GO" id="GO:0004733">
    <property type="term" value="F:pyridoxamine phosphate oxidase activity"/>
    <property type="evidence" value="ECO:0007669"/>
    <property type="project" value="UniProtKB-EC"/>
</dbReference>
<evidence type="ECO:0000313" key="2">
    <source>
        <dbReference type="EMBL" id="MFD1316469.1"/>
    </source>
</evidence>
<evidence type="ECO:0000259" key="1">
    <source>
        <dbReference type="Pfam" id="PF01243"/>
    </source>
</evidence>
<protein>
    <submittedName>
        <fullName evidence="2">Pyridoxamine 5'-phosphate oxidase family protein</fullName>
        <ecNumber evidence="2">1.-.-.-</ecNumber>
        <ecNumber evidence="2">1.4.3.5</ecNumber>
    </submittedName>
</protein>
<organism evidence="2 3">
    <name type="scientific">Namhaeicola litoreus</name>
    <dbReference type="NCBI Taxonomy" id="1052145"/>
    <lineage>
        <taxon>Bacteria</taxon>
        <taxon>Pseudomonadati</taxon>
        <taxon>Bacteroidota</taxon>
        <taxon>Flavobacteriia</taxon>
        <taxon>Flavobacteriales</taxon>
        <taxon>Flavobacteriaceae</taxon>
        <taxon>Namhaeicola</taxon>
    </lineage>
</organism>
<dbReference type="EC" id="1.4.3.5" evidence="2"/>
<dbReference type="Proteomes" id="UP001597201">
    <property type="component" value="Unassembled WGS sequence"/>
</dbReference>
<dbReference type="EC" id="1.-.-.-" evidence="2"/>
<reference evidence="3" key="1">
    <citation type="journal article" date="2019" name="Int. J. Syst. Evol. Microbiol.">
        <title>The Global Catalogue of Microorganisms (GCM) 10K type strain sequencing project: providing services to taxonomists for standard genome sequencing and annotation.</title>
        <authorList>
            <consortium name="The Broad Institute Genomics Platform"/>
            <consortium name="The Broad Institute Genome Sequencing Center for Infectious Disease"/>
            <person name="Wu L."/>
            <person name="Ma J."/>
        </authorList>
    </citation>
    <scope>NUCLEOTIDE SEQUENCE [LARGE SCALE GENOMIC DNA]</scope>
    <source>
        <strain evidence="3">CCUG 61485</strain>
    </source>
</reference>
<dbReference type="Gene3D" id="2.30.110.10">
    <property type="entry name" value="Electron Transport, Fmn-binding Protein, Chain A"/>
    <property type="match status" value="1"/>
</dbReference>
<dbReference type="InterPro" id="IPR012349">
    <property type="entry name" value="Split_barrel_FMN-bd"/>
</dbReference>
<sequence length="151" mass="17215">MKLSSDIIACMKRSVLCWLATVSKDSMPNVSPKEIFCDYGEDHIIVANIASPQTVKNLRINQNVCLSFIDIFVQKGYQIKGNSEIVDRTNPEFEKMHIKLSKMTKGKFPITNIILIFATSTKQIVAPSYLFYPETTEQQQIDAAKKTYRFL</sequence>
<evidence type="ECO:0000313" key="3">
    <source>
        <dbReference type="Proteomes" id="UP001597201"/>
    </source>
</evidence>
<feature type="domain" description="Pyridoxamine 5'-phosphate oxidase N-terminal" evidence="1">
    <location>
        <begin position="10"/>
        <end position="96"/>
    </location>
</feature>
<accession>A0ABW3Y3Q2</accession>